<proteinExistence type="predicted"/>
<evidence type="ECO:0000313" key="2">
    <source>
        <dbReference type="EMBL" id="MBX51653.1"/>
    </source>
</evidence>
<dbReference type="EMBL" id="GGEC01071169">
    <property type="protein sequence ID" value="MBX51653.1"/>
    <property type="molecule type" value="Transcribed_RNA"/>
</dbReference>
<evidence type="ECO:0000256" key="1">
    <source>
        <dbReference type="SAM" id="Phobius"/>
    </source>
</evidence>
<sequence>MFEVWTTKGTIAVATLYLICLLCFALS</sequence>
<feature type="transmembrane region" description="Helical" evidence="1">
    <location>
        <begin position="6"/>
        <end position="26"/>
    </location>
</feature>
<protein>
    <submittedName>
        <fullName evidence="2">Uncharacterized protein</fullName>
    </submittedName>
</protein>
<keyword evidence="1" id="KW-0812">Transmembrane</keyword>
<accession>A0A2P2PAI7</accession>
<reference evidence="2" key="1">
    <citation type="submission" date="2018-02" db="EMBL/GenBank/DDBJ databases">
        <title>Rhizophora mucronata_Transcriptome.</title>
        <authorList>
            <person name="Meera S.P."/>
            <person name="Sreeshan A."/>
            <person name="Augustine A."/>
        </authorList>
    </citation>
    <scope>NUCLEOTIDE SEQUENCE</scope>
    <source>
        <tissue evidence="2">Leaf</tissue>
    </source>
</reference>
<dbReference type="AlphaFoldDB" id="A0A2P2PAI7"/>
<name>A0A2P2PAI7_RHIMU</name>
<keyword evidence="1" id="KW-0472">Membrane</keyword>
<organism evidence="2">
    <name type="scientific">Rhizophora mucronata</name>
    <name type="common">Asiatic mangrove</name>
    <dbReference type="NCBI Taxonomy" id="61149"/>
    <lineage>
        <taxon>Eukaryota</taxon>
        <taxon>Viridiplantae</taxon>
        <taxon>Streptophyta</taxon>
        <taxon>Embryophyta</taxon>
        <taxon>Tracheophyta</taxon>
        <taxon>Spermatophyta</taxon>
        <taxon>Magnoliopsida</taxon>
        <taxon>eudicotyledons</taxon>
        <taxon>Gunneridae</taxon>
        <taxon>Pentapetalae</taxon>
        <taxon>rosids</taxon>
        <taxon>fabids</taxon>
        <taxon>Malpighiales</taxon>
        <taxon>Rhizophoraceae</taxon>
        <taxon>Rhizophora</taxon>
    </lineage>
</organism>
<keyword evidence="1" id="KW-1133">Transmembrane helix</keyword>